<comment type="caution">
    <text evidence="1">The sequence shown here is derived from an EMBL/GenBank/DDBJ whole genome shotgun (WGS) entry which is preliminary data.</text>
</comment>
<dbReference type="AlphaFoldDB" id="A0A9N8QKH0"/>
<sequence>MVPCAVYLGANMTPASIDSFSRALENEVMEEVERICYPEEEELSHVNTLYQTPHHCAKHVRLYKLADADYRIQTEREPIMTPFRLGQGLREGIEITLSLATKEEREEGGQSVHFSLATAHYVAEGLKADAARFPCGGRLRIVEEEGRGSTAFAAHANQATWDRYGGIGWRVEVDGLPGQIFPVVIRAMRPSMFVVGGVGRHLHKTRSINKLLRLLEAVKLAHAVDTARPFALRPWASGYPSDRQPVWEPSGRGNGGRMTLISVDEDPVEPRLSTSFPTSNCADRDLMLRALLEGTQRASVHFAPGQHSPLILKVCGISLLIGHQVEWVIEEFGIHIAEVIARLKEDNHNTEFDMWAKMGWSWENGVSIQTQSHSNYTSAVRF</sequence>
<accession>A0A9N8QKH0</accession>
<name>A0A9N8QKH0_9BASI</name>
<gene>
    <name evidence="1" type="ORF">JKILLFL_G7963</name>
</gene>
<reference evidence="1 2" key="1">
    <citation type="submission" date="2020-10" db="EMBL/GenBank/DDBJ databases">
        <authorList>
            <person name="Sedaghatjoo S."/>
        </authorList>
    </citation>
    <scope>NUCLEOTIDE SEQUENCE [LARGE SCALE GENOMIC DNA]</scope>
    <source>
        <strain evidence="1 2">LLFL</strain>
    </source>
</reference>
<evidence type="ECO:0000313" key="2">
    <source>
        <dbReference type="Proteomes" id="UP000836404"/>
    </source>
</evidence>
<keyword evidence="2" id="KW-1185">Reference proteome</keyword>
<proteinExistence type="predicted"/>
<organism evidence="1 2">
    <name type="scientific">Tilletia laevis</name>
    <dbReference type="NCBI Taxonomy" id="157183"/>
    <lineage>
        <taxon>Eukaryota</taxon>
        <taxon>Fungi</taxon>
        <taxon>Dikarya</taxon>
        <taxon>Basidiomycota</taxon>
        <taxon>Ustilaginomycotina</taxon>
        <taxon>Exobasidiomycetes</taxon>
        <taxon>Tilletiales</taxon>
        <taxon>Tilletiaceae</taxon>
        <taxon>Tilletia</taxon>
    </lineage>
</organism>
<dbReference type="EMBL" id="CAJHJF010006244">
    <property type="protein sequence ID" value="CAD6955497.1"/>
    <property type="molecule type" value="Genomic_DNA"/>
</dbReference>
<evidence type="ECO:0000313" key="1">
    <source>
        <dbReference type="EMBL" id="CAD6955497.1"/>
    </source>
</evidence>
<protein>
    <submittedName>
        <fullName evidence="1">Uncharacterized protein</fullName>
    </submittedName>
</protein>
<dbReference type="Proteomes" id="UP000836404">
    <property type="component" value="Unassembled WGS sequence"/>
</dbReference>